<dbReference type="STRING" id="1441469.A0A225AMH1"/>
<sequence length="584" mass="63783">MALVRNYRATIFPAETMSNRNLAHVIVDSLANAGVKIVFGIPGAKVDGVFDALRDHPSIKLIVCRHEQNAAFMAAAVGRLTGLPGVCLVTSGPGTSNLVTGLATATTEGDPVLAIAGTVSRLQAARHTHQSLDVNKVLEGVCKSVIQVGVEDQVSEVIANAFRQARRFPQGATAVALPMDIIKSTSVGVPPFPALSFESPGYGSSNAKLGKIAVDKLLGSKYPVILLGMRSADPSVVHAVRRMIMNHTLPVVETFQAAGAISEDLLNRYYGRVGLFRNQPGDKILARADLIITVGYDPYEYDAETWNVDNPTTIHNIIHVDYTDARVSQHYMPQVELVGNPADIIDEMASSIQAFKPKFWSGAEDALENIRQEIDKWQSTATANIILDGPVQPTHFVYQLRHYLPKDTVVAVDVGTVYIYMMRYFQIYSPRHLLCSNGQQTLGVGLPWAIAASLTQEPKPCSKKVVSISGDGGFMFSSQELATAVQQKCNITHFIWNDSAYNMVEFQEEAKYGRSSGIKLGGIDFVKFAEAFEGAKGYRVTTTGELKSVMKEALEFQGVAVVDVRIDYSKSHELMKNIIPKDYR</sequence>
<evidence type="ECO:0000256" key="3">
    <source>
        <dbReference type="RuleBase" id="RU362132"/>
    </source>
</evidence>
<dbReference type="PANTHER" id="PTHR18968">
    <property type="entry name" value="THIAMINE PYROPHOSPHATE ENZYMES"/>
    <property type="match status" value="1"/>
</dbReference>
<organism evidence="7 8">
    <name type="scientific">Talaromyces atroroseus</name>
    <dbReference type="NCBI Taxonomy" id="1441469"/>
    <lineage>
        <taxon>Eukaryota</taxon>
        <taxon>Fungi</taxon>
        <taxon>Dikarya</taxon>
        <taxon>Ascomycota</taxon>
        <taxon>Pezizomycotina</taxon>
        <taxon>Eurotiomycetes</taxon>
        <taxon>Eurotiomycetidae</taxon>
        <taxon>Eurotiales</taxon>
        <taxon>Trichocomaceae</taxon>
        <taxon>Talaromyces</taxon>
        <taxon>Talaromyces sect. Trachyspermi</taxon>
    </lineage>
</organism>
<dbReference type="Gene3D" id="3.40.50.1220">
    <property type="entry name" value="TPP-binding domain"/>
    <property type="match status" value="1"/>
</dbReference>
<accession>A0A225AMH1</accession>
<evidence type="ECO:0000256" key="1">
    <source>
        <dbReference type="ARBA" id="ARBA00007812"/>
    </source>
</evidence>
<dbReference type="GO" id="GO:0003984">
    <property type="term" value="F:acetolactate synthase activity"/>
    <property type="evidence" value="ECO:0007669"/>
    <property type="project" value="InterPro"/>
</dbReference>
<dbReference type="GO" id="GO:0009097">
    <property type="term" value="P:isoleucine biosynthetic process"/>
    <property type="evidence" value="ECO:0007669"/>
    <property type="project" value="TreeGrafter"/>
</dbReference>
<comment type="similarity">
    <text evidence="1 3">Belongs to the TPP enzyme family.</text>
</comment>
<dbReference type="InterPro" id="IPR012782">
    <property type="entry name" value="Acetolactate_synth_catblc"/>
</dbReference>
<dbReference type="NCBIfam" id="TIGR02418">
    <property type="entry name" value="acolac_catab"/>
    <property type="match status" value="1"/>
</dbReference>
<reference evidence="7 8" key="1">
    <citation type="submission" date="2015-06" db="EMBL/GenBank/DDBJ databases">
        <title>Talaromyces atroroseus IBT 11181 draft genome.</title>
        <authorList>
            <person name="Rasmussen K.B."/>
            <person name="Rasmussen S."/>
            <person name="Petersen B."/>
            <person name="Sicheritz-Ponten T."/>
            <person name="Mortensen U.H."/>
            <person name="Thrane U."/>
        </authorList>
    </citation>
    <scope>NUCLEOTIDE SEQUENCE [LARGE SCALE GENOMIC DNA]</scope>
    <source>
        <strain evidence="7 8">IBT 11181</strain>
    </source>
</reference>
<dbReference type="Pfam" id="PF00205">
    <property type="entry name" value="TPP_enzyme_M"/>
    <property type="match status" value="1"/>
</dbReference>
<evidence type="ECO:0000256" key="2">
    <source>
        <dbReference type="ARBA" id="ARBA00023052"/>
    </source>
</evidence>
<dbReference type="InterPro" id="IPR045229">
    <property type="entry name" value="TPP_enz"/>
</dbReference>
<dbReference type="Gene3D" id="3.40.50.970">
    <property type="match status" value="2"/>
</dbReference>
<evidence type="ECO:0000259" key="6">
    <source>
        <dbReference type="Pfam" id="PF02776"/>
    </source>
</evidence>
<dbReference type="NCBIfam" id="NF006378">
    <property type="entry name" value="PRK08617.1"/>
    <property type="match status" value="1"/>
</dbReference>
<gene>
    <name evidence="7" type="ORF">UA08_08739</name>
</gene>
<dbReference type="Pfam" id="PF02776">
    <property type="entry name" value="TPP_enzyme_N"/>
    <property type="match status" value="1"/>
</dbReference>
<dbReference type="InterPro" id="IPR029061">
    <property type="entry name" value="THDP-binding"/>
</dbReference>
<dbReference type="FunFam" id="3.40.50.970:FF:000007">
    <property type="entry name" value="Acetolactate synthase"/>
    <property type="match status" value="1"/>
</dbReference>
<dbReference type="Pfam" id="PF02775">
    <property type="entry name" value="TPP_enzyme_C"/>
    <property type="match status" value="1"/>
</dbReference>
<dbReference type="InterPro" id="IPR011766">
    <property type="entry name" value="TPP_enzyme_TPP-bd"/>
</dbReference>
<dbReference type="InterPro" id="IPR012000">
    <property type="entry name" value="Thiamin_PyroP_enz_cen_dom"/>
</dbReference>
<dbReference type="GO" id="GO:0034077">
    <property type="term" value="P:butanediol metabolic process"/>
    <property type="evidence" value="ECO:0007669"/>
    <property type="project" value="InterPro"/>
</dbReference>
<feature type="domain" description="Thiamine pyrophosphate enzyme central" evidence="4">
    <location>
        <begin position="213"/>
        <end position="347"/>
    </location>
</feature>
<dbReference type="GO" id="GO:0009099">
    <property type="term" value="P:L-valine biosynthetic process"/>
    <property type="evidence" value="ECO:0007669"/>
    <property type="project" value="TreeGrafter"/>
</dbReference>
<evidence type="ECO:0000313" key="8">
    <source>
        <dbReference type="Proteomes" id="UP000214365"/>
    </source>
</evidence>
<dbReference type="GO" id="GO:0050660">
    <property type="term" value="F:flavin adenine dinucleotide binding"/>
    <property type="evidence" value="ECO:0007669"/>
    <property type="project" value="TreeGrafter"/>
</dbReference>
<dbReference type="CDD" id="cd07035">
    <property type="entry name" value="TPP_PYR_POX_like"/>
    <property type="match status" value="1"/>
</dbReference>
<dbReference type="InterPro" id="IPR012001">
    <property type="entry name" value="Thiamin_PyroP_enz_TPP-bd_dom"/>
</dbReference>
<dbReference type="GO" id="GO:0030976">
    <property type="term" value="F:thiamine pyrophosphate binding"/>
    <property type="evidence" value="ECO:0007669"/>
    <property type="project" value="InterPro"/>
</dbReference>
<feature type="domain" description="Thiamine pyrophosphate enzyme N-terminal TPP-binding" evidence="6">
    <location>
        <begin position="21"/>
        <end position="134"/>
    </location>
</feature>
<keyword evidence="2 3" id="KW-0786">Thiamine pyrophosphate</keyword>
<evidence type="ECO:0000313" key="7">
    <source>
        <dbReference type="EMBL" id="OKL56136.1"/>
    </source>
</evidence>
<dbReference type="EMBL" id="LFMY01000016">
    <property type="protein sequence ID" value="OKL56136.1"/>
    <property type="molecule type" value="Genomic_DNA"/>
</dbReference>
<dbReference type="SUPFAM" id="SSF52518">
    <property type="entry name" value="Thiamin diphosphate-binding fold (THDP-binding)"/>
    <property type="match status" value="2"/>
</dbReference>
<evidence type="ECO:0000259" key="5">
    <source>
        <dbReference type="Pfam" id="PF02775"/>
    </source>
</evidence>
<protein>
    <submittedName>
        <fullName evidence="7">Uncharacterized protein</fullName>
    </submittedName>
</protein>
<dbReference type="OrthoDB" id="10006023at2759"/>
<evidence type="ECO:0000259" key="4">
    <source>
        <dbReference type="Pfam" id="PF00205"/>
    </source>
</evidence>
<dbReference type="GO" id="GO:0000287">
    <property type="term" value="F:magnesium ion binding"/>
    <property type="evidence" value="ECO:0007669"/>
    <property type="project" value="InterPro"/>
</dbReference>
<dbReference type="Proteomes" id="UP000214365">
    <property type="component" value="Unassembled WGS sequence"/>
</dbReference>
<dbReference type="AlphaFoldDB" id="A0A225AMH1"/>
<dbReference type="GeneID" id="31008495"/>
<dbReference type="GO" id="GO:0005948">
    <property type="term" value="C:acetolactate synthase complex"/>
    <property type="evidence" value="ECO:0007669"/>
    <property type="project" value="TreeGrafter"/>
</dbReference>
<name>A0A225AMH1_TALAT</name>
<proteinExistence type="inferred from homology"/>
<dbReference type="InterPro" id="IPR029035">
    <property type="entry name" value="DHS-like_NAD/FAD-binding_dom"/>
</dbReference>
<keyword evidence="8" id="KW-1185">Reference proteome</keyword>
<comment type="caution">
    <text evidence="7">The sequence shown here is derived from an EMBL/GenBank/DDBJ whole genome shotgun (WGS) entry which is preliminary data.</text>
</comment>
<dbReference type="SUPFAM" id="SSF52467">
    <property type="entry name" value="DHS-like NAD/FAD-binding domain"/>
    <property type="match status" value="1"/>
</dbReference>
<feature type="domain" description="Thiamine pyrophosphate enzyme TPP-binding" evidence="5">
    <location>
        <begin position="413"/>
        <end position="564"/>
    </location>
</feature>
<dbReference type="PANTHER" id="PTHR18968:SF129">
    <property type="entry name" value="ACETOLACTATE SYNTHASE"/>
    <property type="match status" value="1"/>
</dbReference>
<dbReference type="RefSeq" id="XP_020116257.1">
    <property type="nucleotide sequence ID" value="XM_020263636.1"/>
</dbReference>